<keyword evidence="9" id="KW-0227">DNA damage</keyword>
<dbReference type="GO" id="GO:0036297">
    <property type="term" value="P:interstrand cross-link repair"/>
    <property type="evidence" value="ECO:0007669"/>
    <property type="project" value="InterPro"/>
</dbReference>
<dbReference type="Proteomes" id="UP000007799">
    <property type="component" value="Unassembled WGS sequence"/>
</dbReference>
<evidence type="ECO:0000256" key="4">
    <source>
        <dbReference type="ARBA" id="ARBA00004906"/>
    </source>
</evidence>
<name>F2UTJ3_SALR5</name>
<dbReference type="InterPro" id="IPR037381">
    <property type="entry name" value="RFWD3"/>
</dbReference>
<feature type="domain" description="E3 ubiquitin-protein ligase RFWD3-like WD40" evidence="15">
    <location>
        <begin position="1"/>
        <end position="176"/>
    </location>
</feature>
<dbReference type="OrthoDB" id="5600418at2759"/>
<keyword evidence="10" id="KW-0833">Ubl conjugation pathway</keyword>
<comment type="pathway">
    <text evidence="4">Protein modification; protein ubiquitination.</text>
</comment>
<feature type="region of interest" description="Disordered" evidence="14">
    <location>
        <begin position="172"/>
        <end position="241"/>
    </location>
</feature>
<reference evidence="16" key="1">
    <citation type="submission" date="2009-08" db="EMBL/GenBank/DDBJ databases">
        <title>Annotation of Salpingoeca rosetta.</title>
        <authorList>
            <consortium name="The Broad Institute Genome Sequencing Platform"/>
            <person name="Russ C."/>
            <person name="Cuomo C."/>
            <person name="Burger G."/>
            <person name="Gray M.W."/>
            <person name="Holland P.W.H."/>
            <person name="King N."/>
            <person name="Lang F.B.F."/>
            <person name="Roger A.J."/>
            <person name="Ruiz-Trillo I."/>
            <person name="Young S.K."/>
            <person name="Zeng Q."/>
            <person name="Gargeya S."/>
            <person name="Alvarado L."/>
            <person name="Berlin A."/>
            <person name="Chapman S.B."/>
            <person name="Chen Z."/>
            <person name="Freedman E."/>
            <person name="Gellesch M."/>
            <person name="Goldberg J."/>
            <person name="Griggs A."/>
            <person name="Gujja S."/>
            <person name="Heilman E."/>
            <person name="Heiman D."/>
            <person name="Howarth C."/>
            <person name="Mehta T."/>
            <person name="Neiman D."/>
            <person name="Pearson M."/>
            <person name="Roberts A."/>
            <person name="Saif S."/>
            <person name="Shea T."/>
            <person name="Shenoy N."/>
            <person name="Sisk P."/>
            <person name="Stolte C."/>
            <person name="Sykes S."/>
            <person name="White J."/>
            <person name="Yandava C."/>
            <person name="Haas B."/>
            <person name="Nusbaum C."/>
            <person name="Birren B."/>
        </authorList>
    </citation>
    <scope>NUCLEOTIDE SEQUENCE [LARGE SCALE GENOMIC DNA]</scope>
    <source>
        <strain evidence="16">ATCC 50818</strain>
    </source>
</reference>
<sequence>MHTKEIRDVQACPNGELLLTAGLDKTLRISSLTTNAVVQTFRLPAASWACAWNSTQPVHIYCGLANNNILLFDMRYPTHFVEELQSEATCPIVSLQEYSVGGQWGLLSCDLKGVSFWEISTQSDAKQHRLSQLDGVCTSLSTAGLNGKVLCSYRPSKACNVTRHVVFSLQRRNIDDNDDDDDDDDDDDEEEDGDGTAVEVQQAETGETPSSAPRNTTSSSSGSSIGGGSEGRRRSHLSSVTNASRDIQCTIDRQLLGGPQQTKLARSCILSHPRGFGNLVCASNEANQSALLWDASTGDVYQEVKRDRCKLPYVAFADVTPEQNSRSLAALADGTLEILNWS</sequence>
<keyword evidence="7" id="KW-0808">Transferase</keyword>
<gene>
    <name evidence="16" type="ORF">PTSG_11468</name>
</gene>
<evidence type="ECO:0000256" key="2">
    <source>
        <dbReference type="ARBA" id="ARBA00004322"/>
    </source>
</evidence>
<feature type="compositionally biased region" description="Acidic residues" evidence="14">
    <location>
        <begin position="176"/>
        <end position="194"/>
    </location>
</feature>
<dbReference type="EC" id="2.3.2.27" evidence="5"/>
<dbReference type="GO" id="GO:0005634">
    <property type="term" value="C:nucleus"/>
    <property type="evidence" value="ECO:0007669"/>
    <property type="project" value="InterPro"/>
</dbReference>
<dbReference type="InterPro" id="IPR015943">
    <property type="entry name" value="WD40/YVTN_repeat-like_dom_sf"/>
</dbReference>
<dbReference type="InterPro" id="IPR001680">
    <property type="entry name" value="WD40_rpt"/>
</dbReference>
<keyword evidence="12" id="KW-0539">Nucleus</keyword>
<evidence type="ECO:0000256" key="10">
    <source>
        <dbReference type="ARBA" id="ARBA00022786"/>
    </source>
</evidence>
<feature type="compositionally biased region" description="Low complexity" evidence="14">
    <location>
        <begin position="210"/>
        <end position="223"/>
    </location>
</feature>
<evidence type="ECO:0000256" key="8">
    <source>
        <dbReference type="ARBA" id="ARBA00022737"/>
    </source>
</evidence>
<evidence type="ECO:0000256" key="3">
    <source>
        <dbReference type="ARBA" id="ARBA00004496"/>
    </source>
</evidence>
<dbReference type="Gene3D" id="2.130.10.10">
    <property type="entry name" value="YVTN repeat-like/Quinoprotein amine dehydrogenase"/>
    <property type="match status" value="1"/>
</dbReference>
<evidence type="ECO:0000256" key="13">
    <source>
        <dbReference type="PROSITE-ProRule" id="PRU00221"/>
    </source>
</evidence>
<proteinExistence type="predicted"/>
<dbReference type="GO" id="GO:0061630">
    <property type="term" value="F:ubiquitin protein ligase activity"/>
    <property type="evidence" value="ECO:0007669"/>
    <property type="project" value="UniProtKB-EC"/>
</dbReference>
<dbReference type="PANTHER" id="PTHR16047">
    <property type="entry name" value="RFWD3 PROTEIN"/>
    <property type="match status" value="1"/>
</dbReference>
<evidence type="ECO:0000256" key="6">
    <source>
        <dbReference type="ARBA" id="ARBA00022490"/>
    </source>
</evidence>
<comment type="subcellular location">
    <subcellularLocation>
        <location evidence="3">Cytoplasm</location>
    </subcellularLocation>
    <subcellularLocation>
        <location evidence="2">Nucleus</location>
        <location evidence="2">PML body</location>
    </subcellularLocation>
</comment>
<keyword evidence="6" id="KW-0963">Cytoplasm</keyword>
<organism evidence="17">
    <name type="scientific">Salpingoeca rosetta (strain ATCC 50818 / BSB-021)</name>
    <dbReference type="NCBI Taxonomy" id="946362"/>
    <lineage>
        <taxon>Eukaryota</taxon>
        <taxon>Choanoflagellata</taxon>
        <taxon>Craspedida</taxon>
        <taxon>Salpingoecidae</taxon>
        <taxon>Salpingoeca</taxon>
    </lineage>
</organism>
<dbReference type="eggNOG" id="KOG1645">
    <property type="taxonomic scope" value="Eukaryota"/>
</dbReference>
<evidence type="ECO:0000259" key="15">
    <source>
        <dbReference type="Pfam" id="PF23419"/>
    </source>
</evidence>
<evidence type="ECO:0000256" key="7">
    <source>
        <dbReference type="ARBA" id="ARBA00022679"/>
    </source>
</evidence>
<evidence type="ECO:0000313" key="16">
    <source>
        <dbReference type="EMBL" id="EGD83715.1"/>
    </source>
</evidence>
<dbReference type="AlphaFoldDB" id="F2UTJ3"/>
<dbReference type="PANTHER" id="PTHR16047:SF7">
    <property type="entry name" value="E3 UBIQUITIN-PROTEIN LIGASE RFWD3"/>
    <property type="match status" value="1"/>
</dbReference>
<dbReference type="PROSITE" id="PS50082">
    <property type="entry name" value="WD_REPEATS_2"/>
    <property type="match status" value="1"/>
</dbReference>
<keyword evidence="13" id="KW-0853">WD repeat</keyword>
<evidence type="ECO:0000313" key="17">
    <source>
        <dbReference type="Proteomes" id="UP000007799"/>
    </source>
</evidence>
<comment type="catalytic activity">
    <reaction evidence="1">
        <text>S-ubiquitinyl-[E2 ubiquitin-conjugating enzyme]-L-cysteine + [acceptor protein]-L-lysine = [E2 ubiquitin-conjugating enzyme]-L-cysteine + N(6)-ubiquitinyl-[acceptor protein]-L-lysine.</text>
        <dbReference type="EC" id="2.3.2.27"/>
    </reaction>
</comment>
<keyword evidence="17" id="KW-1185">Reference proteome</keyword>
<keyword evidence="8" id="KW-0677">Repeat</keyword>
<dbReference type="SUPFAM" id="SSF50978">
    <property type="entry name" value="WD40 repeat-like"/>
    <property type="match status" value="1"/>
</dbReference>
<evidence type="ECO:0000256" key="5">
    <source>
        <dbReference type="ARBA" id="ARBA00012483"/>
    </source>
</evidence>
<dbReference type="RefSeq" id="XP_004987510.1">
    <property type="nucleotide sequence ID" value="XM_004987453.1"/>
</dbReference>
<dbReference type="Pfam" id="PF23419">
    <property type="entry name" value="WD40_RFWD3"/>
    <property type="match status" value="1"/>
</dbReference>
<dbReference type="STRING" id="946362.F2UTJ3"/>
<protein>
    <recommendedName>
        <fullName evidence="5">RING-type E3 ubiquitin transferase</fullName>
        <ecNumber evidence="5">2.3.2.27</ecNumber>
    </recommendedName>
</protein>
<feature type="repeat" description="WD" evidence="13">
    <location>
        <begin position="1"/>
        <end position="40"/>
    </location>
</feature>
<keyword evidence="11" id="KW-0234">DNA repair</keyword>
<evidence type="ECO:0000256" key="9">
    <source>
        <dbReference type="ARBA" id="ARBA00022763"/>
    </source>
</evidence>
<dbReference type="GeneID" id="16068030"/>
<dbReference type="GO" id="GO:0016567">
    <property type="term" value="P:protein ubiquitination"/>
    <property type="evidence" value="ECO:0007669"/>
    <property type="project" value="InterPro"/>
</dbReference>
<dbReference type="InterPro" id="IPR056527">
    <property type="entry name" value="WD40_RFWD3"/>
</dbReference>
<evidence type="ECO:0000256" key="11">
    <source>
        <dbReference type="ARBA" id="ARBA00023204"/>
    </source>
</evidence>
<evidence type="ECO:0000256" key="1">
    <source>
        <dbReference type="ARBA" id="ARBA00000900"/>
    </source>
</evidence>
<dbReference type="KEGG" id="sre:PTSG_11468"/>
<evidence type="ECO:0000256" key="12">
    <source>
        <dbReference type="ARBA" id="ARBA00023242"/>
    </source>
</evidence>
<dbReference type="InterPro" id="IPR036322">
    <property type="entry name" value="WD40_repeat_dom_sf"/>
</dbReference>
<dbReference type="GO" id="GO:0005737">
    <property type="term" value="C:cytoplasm"/>
    <property type="evidence" value="ECO:0007669"/>
    <property type="project" value="UniProtKB-SubCell"/>
</dbReference>
<accession>F2UTJ3</accession>
<dbReference type="EMBL" id="GL833053">
    <property type="protein sequence ID" value="EGD83715.1"/>
    <property type="molecule type" value="Genomic_DNA"/>
</dbReference>
<dbReference type="InParanoid" id="F2UTJ3"/>
<evidence type="ECO:0000256" key="14">
    <source>
        <dbReference type="SAM" id="MobiDB-lite"/>
    </source>
</evidence>